<dbReference type="InterPro" id="IPR028098">
    <property type="entry name" value="Glyco_trans_4-like_N"/>
</dbReference>
<dbReference type="PANTHER" id="PTHR12526">
    <property type="entry name" value="GLYCOSYLTRANSFERASE"/>
    <property type="match status" value="1"/>
</dbReference>
<evidence type="ECO:0000256" key="1">
    <source>
        <dbReference type="ARBA" id="ARBA00022676"/>
    </source>
</evidence>
<dbReference type="EMBL" id="MFLY01000036">
    <property type="protein sequence ID" value="OGG72665.1"/>
    <property type="molecule type" value="Genomic_DNA"/>
</dbReference>
<comment type="caution">
    <text evidence="5">The sequence shown here is derived from an EMBL/GenBank/DDBJ whole genome shotgun (WGS) entry which is preliminary data.</text>
</comment>
<dbReference type="InterPro" id="IPR001296">
    <property type="entry name" value="Glyco_trans_1"/>
</dbReference>
<feature type="domain" description="Glycosyl transferase family 1" evidence="3">
    <location>
        <begin position="150"/>
        <end position="316"/>
    </location>
</feature>
<accession>A0A1F6EG97</accession>
<keyword evidence="2" id="KW-0808">Transferase</keyword>
<protein>
    <submittedName>
        <fullName evidence="5">Uncharacterized protein</fullName>
    </submittedName>
</protein>
<dbReference type="Pfam" id="PF00534">
    <property type="entry name" value="Glycos_transf_1"/>
    <property type="match status" value="1"/>
</dbReference>
<feature type="domain" description="Glycosyltransferase subfamily 4-like N-terminal" evidence="4">
    <location>
        <begin position="35"/>
        <end position="139"/>
    </location>
</feature>
<dbReference type="GO" id="GO:0016757">
    <property type="term" value="F:glycosyltransferase activity"/>
    <property type="evidence" value="ECO:0007669"/>
    <property type="project" value="UniProtKB-KW"/>
</dbReference>
<sequence length="340" mass="37210">MNAVDVRGGSTRFVTDLAENLRVAGHTVEILVRNGRVLSFLREVHAHARVCDIVQAIDVKPLGIIAYLATRFTKAKYVIVGQGSYAVAPLDNPKTSLIARHVYRAAGAVVAISSFIKREIDGRMKGARVVVINHGVDLAKFHGALAAPKGGVPYVLGVGSIKHRKGYDTALRAFIRAKKDIPELRYCIVGAHIDEPKYVQKLMETVRESGVADSVDFVKDISDERLRKLYQNASLFMLTSVNEGGHFEGFGLVFLEAAAYGLASIGTKGNGIEDAIIDGKTGILVPQYDVEATAAAIIRLMRDDELRKRLGAGARRHAEARTWQIVVREYEELYDSIIAN</sequence>
<evidence type="ECO:0000313" key="6">
    <source>
        <dbReference type="Proteomes" id="UP000177306"/>
    </source>
</evidence>
<evidence type="ECO:0000259" key="4">
    <source>
        <dbReference type="Pfam" id="PF13439"/>
    </source>
</evidence>
<dbReference type="SUPFAM" id="SSF53756">
    <property type="entry name" value="UDP-Glycosyltransferase/glycogen phosphorylase"/>
    <property type="match status" value="1"/>
</dbReference>
<evidence type="ECO:0000259" key="3">
    <source>
        <dbReference type="Pfam" id="PF00534"/>
    </source>
</evidence>
<organism evidence="5 6">
    <name type="scientific">Candidatus Kaiserbacteria bacterium RIFCSPLOWO2_01_FULL_53_17</name>
    <dbReference type="NCBI Taxonomy" id="1798511"/>
    <lineage>
        <taxon>Bacteria</taxon>
        <taxon>Candidatus Kaiseribacteriota</taxon>
    </lineage>
</organism>
<gene>
    <name evidence="5" type="ORF">A3A38_00305</name>
</gene>
<name>A0A1F6EG97_9BACT</name>
<dbReference type="CDD" id="cd03801">
    <property type="entry name" value="GT4_PimA-like"/>
    <property type="match status" value="1"/>
</dbReference>
<evidence type="ECO:0000313" key="5">
    <source>
        <dbReference type="EMBL" id="OGG72665.1"/>
    </source>
</evidence>
<dbReference type="AlphaFoldDB" id="A0A1F6EG97"/>
<proteinExistence type="predicted"/>
<evidence type="ECO:0000256" key="2">
    <source>
        <dbReference type="ARBA" id="ARBA00022679"/>
    </source>
</evidence>
<dbReference type="Proteomes" id="UP000177306">
    <property type="component" value="Unassembled WGS sequence"/>
</dbReference>
<dbReference type="PANTHER" id="PTHR12526:SF510">
    <property type="entry name" value="D-INOSITOL 3-PHOSPHATE GLYCOSYLTRANSFERASE"/>
    <property type="match status" value="1"/>
</dbReference>
<keyword evidence="1" id="KW-0328">Glycosyltransferase</keyword>
<reference evidence="5 6" key="1">
    <citation type="journal article" date="2016" name="Nat. Commun.">
        <title>Thousands of microbial genomes shed light on interconnected biogeochemical processes in an aquifer system.</title>
        <authorList>
            <person name="Anantharaman K."/>
            <person name="Brown C.T."/>
            <person name="Hug L.A."/>
            <person name="Sharon I."/>
            <person name="Castelle C.J."/>
            <person name="Probst A.J."/>
            <person name="Thomas B.C."/>
            <person name="Singh A."/>
            <person name="Wilkins M.J."/>
            <person name="Karaoz U."/>
            <person name="Brodie E.L."/>
            <person name="Williams K.H."/>
            <person name="Hubbard S.S."/>
            <person name="Banfield J.F."/>
        </authorList>
    </citation>
    <scope>NUCLEOTIDE SEQUENCE [LARGE SCALE GENOMIC DNA]</scope>
</reference>
<dbReference type="Gene3D" id="3.40.50.2000">
    <property type="entry name" value="Glycogen Phosphorylase B"/>
    <property type="match status" value="2"/>
</dbReference>
<dbReference type="Pfam" id="PF13439">
    <property type="entry name" value="Glyco_transf_4"/>
    <property type="match status" value="1"/>
</dbReference>